<dbReference type="PANTHER" id="PTHR22775">
    <property type="entry name" value="SORTING NEXIN"/>
    <property type="match status" value="1"/>
</dbReference>
<name>A0AAN6RFP5_9PLEO</name>
<dbReference type="EMBL" id="WVTA01000008">
    <property type="protein sequence ID" value="KAK3207696.1"/>
    <property type="molecule type" value="Genomic_DNA"/>
</dbReference>
<feature type="compositionally biased region" description="Polar residues" evidence="1">
    <location>
        <begin position="876"/>
        <end position="886"/>
    </location>
</feature>
<dbReference type="PROSITE" id="PS51207">
    <property type="entry name" value="PXA"/>
    <property type="match status" value="1"/>
</dbReference>
<dbReference type="SMART" id="SM00313">
    <property type="entry name" value="PXA"/>
    <property type="match status" value="1"/>
</dbReference>
<dbReference type="AlphaFoldDB" id="A0AAN6RFP5"/>
<dbReference type="Pfam" id="PF02194">
    <property type="entry name" value="PXA"/>
    <property type="match status" value="1"/>
</dbReference>
<evidence type="ECO:0000256" key="1">
    <source>
        <dbReference type="SAM" id="MobiDB-lite"/>
    </source>
</evidence>
<keyword evidence="4" id="KW-1185">Reference proteome</keyword>
<evidence type="ECO:0000313" key="3">
    <source>
        <dbReference type="EMBL" id="KAK3207696.1"/>
    </source>
</evidence>
<dbReference type="PANTHER" id="PTHR22775:SF47">
    <property type="entry name" value="MEIOTICALLY UP-REGULATED GENE 122 PROTEIN"/>
    <property type="match status" value="1"/>
</dbReference>
<protein>
    <recommendedName>
        <fullName evidence="2">PXA domain-containing protein</fullName>
    </recommendedName>
</protein>
<gene>
    <name evidence="3" type="ORF">GRF29_96g54454</name>
</gene>
<evidence type="ECO:0000313" key="4">
    <source>
        <dbReference type="Proteomes" id="UP001280581"/>
    </source>
</evidence>
<feature type="domain" description="PXA" evidence="2">
    <location>
        <begin position="180"/>
        <end position="360"/>
    </location>
</feature>
<feature type="region of interest" description="Disordered" evidence="1">
    <location>
        <begin position="690"/>
        <end position="904"/>
    </location>
</feature>
<feature type="compositionally biased region" description="Low complexity" evidence="1">
    <location>
        <begin position="399"/>
        <end position="409"/>
    </location>
</feature>
<dbReference type="InterPro" id="IPR036871">
    <property type="entry name" value="PX_dom_sf"/>
</dbReference>
<dbReference type="Proteomes" id="UP001280581">
    <property type="component" value="Unassembled WGS sequence"/>
</dbReference>
<evidence type="ECO:0000259" key="2">
    <source>
        <dbReference type="PROSITE" id="PS51207"/>
    </source>
</evidence>
<feature type="compositionally biased region" description="Basic and acidic residues" evidence="1">
    <location>
        <begin position="775"/>
        <end position="791"/>
    </location>
</feature>
<dbReference type="GO" id="GO:0035091">
    <property type="term" value="F:phosphatidylinositol binding"/>
    <property type="evidence" value="ECO:0007669"/>
    <property type="project" value="InterPro"/>
</dbReference>
<accession>A0AAN6RFP5</accession>
<dbReference type="SUPFAM" id="SSF64268">
    <property type="entry name" value="PX domain"/>
    <property type="match status" value="1"/>
</dbReference>
<feature type="region of interest" description="Disordered" evidence="1">
    <location>
        <begin position="380"/>
        <end position="409"/>
    </location>
</feature>
<feature type="compositionally biased region" description="Pro residues" evidence="1">
    <location>
        <begin position="861"/>
        <end position="871"/>
    </location>
</feature>
<feature type="region of interest" description="Disordered" evidence="1">
    <location>
        <begin position="1"/>
        <end position="55"/>
    </location>
</feature>
<feature type="region of interest" description="Disordered" evidence="1">
    <location>
        <begin position="423"/>
        <end position="511"/>
    </location>
</feature>
<feature type="compositionally biased region" description="Polar residues" evidence="1">
    <location>
        <begin position="426"/>
        <end position="436"/>
    </location>
</feature>
<sequence length="940" mass="102047">MSDTIQPVPDLREPPTDAPAPAPTSAPQDPLAPVPDTSAASKPPEHAAKGSDTAPPFDWRALVDAALDFLSTASNETLGACLFGLLGGTYLILGRVGLVLIGIAGGVVLHATWESHAQGDLHGPDQTREARRRELGVDVAHRLLSRRDCRGQDGKDDNDDDADLRVRLYSGQELDFSDFRPETAAALTELTDAVIRDYVKWWYNPIIPAETLFPNSCRQTLIAFLISVSTHLSRKRPADTFVEFVTKSSSFMIIFFSELSNAIMANPGDNAAEAVDLYMKRRRDSTLATIMDPEFQTKQLSGVAEDILQNYLEPKTYNCKPAREFLHQVLGKVVLEMIVTTCSKPEFINGWIVYLLEDGEPELLEAIDAGLEASPLTAITGTHENSEEAKKHKRVVSRAQQAMDEAMQEAQRLNQMIAEEDAKRLQGQQSASNSSLIDDRSESTTQGIVTPTSSQSETLAESDMSAFGISNMISSSPPKEKTPPPKESFTSFDQLIPSAPPTALMDNPPPPPPPLTLHNSKMTIFDDSMPGEKGVIRSKPTVEYLIQIEPSLQYYKGWMSAKKYADFETLHEVLRRIASITGASGFVEAHKDLPTWKNHTKASLRGELERYLNDAVQYKALAESEGMKRFLDKEIGSGKSPGAGGLWPGQAFETMGKGMIDVLTQAPKGVAGGGKALFGGVTGVLGSVGTPFGTKNGKKRGDSTSNSPSVSRTSTSTSRDQPIATRHGRAESTVSELPTHIRSESTLSYAAKRTSTESLRNPNSPIIDQQPQREAPMERRPSYNPDGDGKRSGPSSLFGGSRSASRAPSVRESMDLSPTMGGDQILNLPPMPSEITDDYTDHSHARHPSRASTSSLSYPPADAPPVPPLPRRPSAMSLSSTLNTPSDGPATARPKHPNTHAPLSEPETTILIELFFATINELYTLSSAWSLRRTLLNAAK</sequence>
<organism evidence="3 4">
    <name type="scientific">Pseudopithomyces chartarum</name>
    <dbReference type="NCBI Taxonomy" id="1892770"/>
    <lineage>
        <taxon>Eukaryota</taxon>
        <taxon>Fungi</taxon>
        <taxon>Dikarya</taxon>
        <taxon>Ascomycota</taxon>
        <taxon>Pezizomycotina</taxon>
        <taxon>Dothideomycetes</taxon>
        <taxon>Pleosporomycetidae</taxon>
        <taxon>Pleosporales</taxon>
        <taxon>Massarineae</taxon>
        <taxon>Didymosphaeriaceae</taxon>
        <taxon>Pseudopithomyces</taxon>
    </lineage>
</organism>
<feature type="non-terminal residue" evidence="3">
    <location>
        <position position="940"/>
    </location>
</feature>
<feature type="compositionally biased region" description="Polar residues" evidence="1">
    <location>
        <begin position="756"/>
        <end position="772"/>
    </location>
</feature>
<proteinExistence type="predicted"/>
<dbReference type="InterPro" id="IPR003114">
    <property type="entry name" value="Phox_assoc"/>
</dbReference>
<dbReference type="CDD" id="cd06093">
    <property type="entry name" value="PX_domain"/>
    <property type="match status" value="1"/>
</dbReference>
<feature type="compositionally biased region" description="Low complexity" evidence="1">
    <location>
        <begin position="703"/>
        <end position="718"/>
    </location>
</feature>
<comment type="caution">
    <text evidence="3">The sequence shown here is derived from an EMBL/GenBank/DDBJ whole genome shotgun (WGS) entry which is preliminary data.</text>
</comment>
<reference evidence="3 4" key="1">
    <citation type="submission" date="2021-02" db="EMBL/GenBank/DDBJ databases">
        <title>Genome assembly of Pseudopithomyces chartarum.</title>
        <authorList>
            <person name="Jauregui R."/>
            <person name="Singh J."/>
            <person name="Voisey C."/>
        </authorList>
    </citation>
    <scope>NUCLEOTIDE SEQUENCE [LARGE SCALE GENOMIC DNA]</scope>
    <source>
        <strain evidence="3 4">AGR01</strain>
    </source>
</reference>
<feature type="compositionally biased region" description="Polar residues" evidence="1">
    <location>
        <begin position="443"/>
        <end position="459"/>
    </location>
</feature>
<dbReference type="FunFam" id="3.30.1520.10:FF:000065">
    <property type="entry name" value="PX domain protein (AFU_orthologue AFUA_2G07450)"/>
    <property type="match status" value="1"/>
</dbReference>
<dbReference type="Gene3D" id="3.30.1520.10">
    <property type="entry name" value="Phox-like domain"/>
    <property type="match status" value="1"/>
</dbReference>